<evidence type="ECO:0000313" key="1">
    <source>
        <dbReference type="EMBL" id="TSJ38656.1"/>
    </source>
</evidence>
<dbReference type="Proteomes" id="UP000318733">
    <property type="component" value="Unassembled WGS sequence"/>
</dbReference>
<proteinExistence type="predicted"/>
<comment type="caution">
    <text evidence="1">The sequence shown here is derived from an EMBL/GenBank/DDBJ whole genome shotgun (WGS) entry which is preliminary data.</text>
</comment>
<evidence type="ECO:0000313" key="2">
    <source>
        <dbReference type="Proteomes" id="UP000318733"/>
    </source>
</evidence>
<organism evidence="1 2">
    <name type="scientific">Mucilaginibacter corticis</name>
    <dbReference type="NCBI Taxonomy" id="2597670"/>
    <lineage>
        <taxon>Bacteria</taxon>
        <taxon>Pseudomonadati</taxon>
        <taxon>Bacteroidota</taxon>
        <taxon>Sphingobacteriia</taxon>
        <taxon>Sphingobacteriales</taxon>
        <taxon>Sphingobacteriaceae</taxon>
        <taxon>Mucilaginibacter</taxon>
    </lineage>
</organism>
<accession>A0A556MFF1</accession>
<dbReference type="RefSeq" id="WP_144249937.1">
    <property type="nucleotide sequence ID" value="NZ_VLPK01000004.1"/>
</dbReference>
<reference evidence="1 2" key="1">
    <citation type="submission" date="2019-07" db="EMBL/GenBank/DDBJ databases">
        <authorList>
            <person name="Huq M.A."/>
        </authorList>
    </citation>
    <scope>NUCLEOTIDE SEQUENCE [LARGE SCALE GENOMIC DNA]</scope>
    <source>
        <strain evidence="1 2">MAH-19</strain>
    </source>
</reference>
<dbReference type="OrthoDB" id="712487at2"/>
<dbReference type="AlphaFoldDB" id="A0A556MFF1"/>
<name>A0A556MFF1_9SPHI</name>
<keyword evidence="2" id="KW-1185">Reference proteome</keyword>
<gene>
    <name evidence="1" type="ORF">FO440_19300</name>
</gene>
<dbReference type="EMBL" id="VLPK01000004">
    <property type="protein sequence ID" value="TSJ38656.1"/>
    <property type="molecule type" value="Genomic_DNA"/>
</dbReference>
<protein>
    <submittedName>
        <fullName evidence="1">Uncharacterized protein</fullName>
    </submittedName>
</protein>
<sequence>MPDKKDINEVIKAVITQGKSFRDTLPLSVDLYGQDGPEKDFFAFEVDWLLDAKKPFHFQKADSAYFLFQIHHLHHLKIDTTGLLKTKFTNTAQILNESWDQRKQYFHNSLMIPLFSSDQKQAYVLTDSYYGIMAGEGYSFTLRKIKGKWQIIYEELAWQS</sequence>